<accession>A0A9J5W956</accession>
<dbReference type="EMBL" id="JACXVP010000012">
    <property type="protein sequence ID" value="KAG5571847.1"/>
    <property type="molecule type" value="Genomic_DNA"/>
</dbReference>
<proteinExistence type="predicted"/>
<sequence>MFSPIGLSLFSNRLLIRLTQDKKGLSKACNGAECKCMLSQICAAADRLASIVGIVDQLGDSPFGVVHCCLVPTFVIIMLWPIGRYGLSTLEHKTNVHALFNFKTLKLKDSIINAHNKTQFIYAKIKCALKDSSCNSPISTKLILTILASKASSSSTIVFKCPHTKNDSIFTQWFHNLKFWNQMQRSHSQKRTTLNIKKVFSRLVMGKSAKIFVVADHLASLVGIADQLGYFPFGSVHRHSSQPSISSCFGPLGDESSTHWNKRRNETLRRFAMRTRRSSSVHFFIVFTLFVPFFYVVSMLSFKLQISDT</sequence>
<keyword evidence="1" id="KW-0812">Transmembrane</keyword>
<dbReference type="AlphaFoldDB" id="A0A9J5W956"/>
<reference evidence="2 3" key="1">
    <citation type="submission" date="2020-09" db="EMBL/GenBank/DDBJ databases">
        <title>De no assembly of potato wild relative species, Solanum commersonii.</title>
        <authorList>
            <person name="Cho K."/>
        </authorList>
    </citation>
    <scope>NUCLEOTIDE SEQUENCE [LARGE SCALE GENOMIC DNA]</scope>
    <source>
        <strain evidence="2">LZ3.2</strain>
        <tissue evidence="2">Leaf</tissue>
    </source>
</reference>
<name>A0A9J5W956_SOLCO</name>
<evidence type="ECO:0000256" key="1">
    <source>
        <dbReference type="SAM" id="Phobius"/>
    </source>
</evidence>
<keyword evidence="1" id="KW-1133">Transmembrane helix</keyword>
<evidence type="ECO:0000313" key="2">
    <source>
        <dbReference type="EMBL" id="KAG5571847.1"/>
    </source>
</evidence>
<evidence type="ECO:0000313" key="3">
    <source>
        <dbReference type="Proteomes" id="UP000824120"/>
    </source>
</evidence>
<keyword evidence="1" id="KW-0472">Membrane</keyword>
<feature type="transmembrane region" description="Helical" evidence="1">
    <location>
        <begin position="280"/>
        <end position="302"/>
    </location>
</feature>
<protein>
    <submittedName>
        <fullName evidence="2">Uncharacterized protein</fullName>
    </submittedName>
</protein>
<organism evidence="2 3">
    <name type="scientific">Solanum commersonii</name>
    <name type="common">Commerson's wild potato</name>
    <name type="synonym">Commerson's nightshade</name>
    <dbReference type="NCBI Taxonomy" id="4109"/>
    <lineage>
        <taxon>Eukaryota</taxon>
        <taxon>Viridiplantae</taxon>
        <taxon>Streptophyta</taxon>
        <taxon>Embryophyta</taxon>
        <taxon>Tracheophyta</taxon>
        <taxon>Spermatophyta</taxon>
        <taxon>Magnoliopsida</taxon>
        <taxon>eudicotyledons</taxon>
        <taxon>Gunneridae</taxon>
        <taxon>Pentapetalae</taxon>
        <taxon>asterids</taxon>
        <taxon>lamiids</taxon>
        <taxon>Solanales</taxon>
        <taxon>Solanaceae</taxon>
        <taxon>Solanoideae</taxon>
        <taxon>Solaneae</taxon>
        <taxon>Solanum</taxon>
    </lineage>
</organism>
<gene>
    <name evidence="2" type="ORF">H5410_061613</name>
</gene>
<feature type="transmembrane region" description="Helical" evidence="1">
    <location>
        <begin position="63"/>
        <end position="83"/>
    </location>
</feature>
<dbReference type="Proteomes" id="UP000824120">
    <property type="component" value="Chromosome 12"/>
</dbReference>
<keyword evidence="3" id="KW-1185">Reference proteome</keyword>
<comment type="caution">
    <text evidence="2">The sequence shown here is derived from an EMBL/GenBank/DDBJ whole genome shotgun (WGS) entry which is preliminary data.</text>
</comment>